<comment type="caution">
    <text evidence="8">The sequence shown here is derived from an EMBL/GenBank/DDBJ whole genome shotgun (WGS) entry which is preliminary data.</text>
</comment>
<dbReference type="Gene3D" id="1.10.443.10">
    <property type="entry name" value="Intergrase catalytic core"/>
    <property type="match status" value="1"/>
</dbReference>
<dbReference type="InterPro" id="IPR050808">
    <property type="entry name" value="Phage_Integrase"/>
</dbReference>
<evidence type="ECO:0000259" key="7">
    <source>
        <dbReference type="PROSITE" id="PS51900"/>
    </source>
</evidence>
<name>A0A2T2X879_9FIRM</name>
<dbReference type="Proteomes" id="UP000242699">
    <property type="component" value="Unassembled WGS sequence"/>
</dbReference>
<keyword evidence="3 5" id="KW-0238">DNA-binding</keyword>
<evidence type="ECO:0008006" key="10">
    <source>
        <dbReference type="Google" id="ProtNLM"/>
    </source>
</evidence>
<dbReference type="EMBL" id="PXYT01000008">
    <property type="protein sequence ID" value="PSR30711.1"/>
    <property type="molecule type" value="Genomic_DNA"/>
</dbReference>
<dbReference type="PANTHER" id="PTHR30629:SF6">
    <property type="entry name" value="PROPHAGE INTEGRASE INTA-RELATED"/>
    <property type="match status" value="1"/>
</dbReference>
<evidence type="ECO:0000259" key="6">
    <source>
        <dbReference type="PROSITE" id="PS51898"/>
    </source>
</evidence>
<dbReference type="InterPro" id="IPR013762">
    <property type="entry name" value="Integrase-like_cat_sf"/>
</dbReference>
<organism evidence="8 9">
    <name type="scientific">Sulfobacillus benefaciens</name>
    <dbReference type="NCBI Taxonomy" id="453960"/>
    <lineage>
        <taxon>Bacteria</taxon>
        <taxon>Bacillati</taxon>
        <taxon>Bacillota</taxon>
        <taxon>Clostridia</taxon>
        <taxon>Eubacteriales</taxon>
        <taxon>Clostridiales Family XVII. Incertae Sedis</taxon>
        <taxon>Sulfobacillus</taxon>
    </lineage>
</organism>
<dbReference type="PROSITE" id="PS51900">
    <property type="entry name" value="CB"/>
    <property type="match status" value="1"/>
</dbReference>
<dbReference type="GO" id="GO:0003677">
    <property type="term" value="F:DNA binding"/>
    <property type="evidence" value="ECO:0007669"/>
    <property type="project" value="UniProtKB-UniRule"/>
</dbReference>
<evidence type="ECO:0000256" key="2">
    <source>
        <dbReference type="ARBA" id="ARBA00022908"/>
    </source>
</evidence>
<evidence type="ECO:0000256" key="1">
    <source>
        <dbReference type="ARBA" id="ARBA00008857"/>
    </source>
</evidence>
<evidence type="ECO:0000256" key="5">
    <source>
        <dbReference type="PROSITE-ProRule" id="PRU01248"/>
    </source>
</evidence>
<dbReference type="SUPFAM" id="SSF56349">
    <property type="entry name" value="DNA breaking-rejoining enzymes"/>
    <property type="match status" value="1"/>
</dbReference>
<gene>
    <name evidence="8" type="ORF">C7B43_05335</name>
</gene>
<dbReference type="GO" id="GO:0006310">
    <property type="term" value="P:DNA recombination"/>
    <property type="evidence" value="ECO:0007669"/>
    <property type="project" value="UniProtKB-KW"/>
</dbReference>
<feature type="domain" description="Tyr recombinase" evidence="6">
    <location>
        <begin position="166"/>
        <end position="252"/>
    </location>
</feature>
<evidence type="ECO:0000313" key="8">
    <source>
        <dbReference type="EMBL" id="PSR30711.1"/>
    </source>
</evidence>
<dbReference type="InterPro" id="IPR044068">
    <property type="entry name" value="CB"/>
</dbReference>
<evidence type="ECO:0000313" key="9">
    <source>
        <dbReference type="Proteomes" id="UP000242699"/>
    </source>
</evidence>
<keyword evidence="4" id="KW-0233">DNA recombination</keyword>
<keyword evidence="2" id="KW-0229">DNA integration</keyword>
<dbReference type="PROSITE" id="PS51898">
    <property type="entry name" value="TYR_RECOMBINASE"/>
    <property type="match status" value="1"/>
</dbReference>
<dbReference type="InterPro" id="IPR011010">
    <property type="entry name" value="DNA_brk_join_enz"/>
</dbReference>
<evidence type="ECO:0000256" key="3">
    <source>
        <dbReference type="ARBA" id="ARBA00023125"/>
    </source>
</evidence>
<sequence length="252" mass="29407">MASGNILKRGQQKYLVRIPLGTDSTGKRRTLTKTIHGTKADAEKFVREKLRERDMGTLPVQATEKFGPYATQWLTLHRPHLVRQTQKHYTYIVDKLLIPSWGSDRLTALTPSRLEQFLFDLREQRGLRTAQYTRMVLRQILQRAVRDRILDQNPLDEVHLPREKAPQFYVLTPPERERFLAVAKSWPHYGPFLVTLFVTGLRPSEAVALRWTDWDATTNTLHVRWTLEKVRGEWTFKDPKTASSRRVVALPQ</sequence>
<dbReference type="GO" id="GO:0015074">
    <property type="term" value="P:DNA integration"/>
    <property type="evidence" value="ECO:0007669"/>
    <property type="project" value="UniProtKB-KW"/>
</dbReference>
<feature type="domain" description="Core-binding (CB)" evidence="7">
    <location>
        <begin position="64"/>
        <end position="145"/>
    </location>
</feature>
<dbReference type="InterPro" id="IPR010998">
    <property type="entry name" value="Integrase_recombinase_N"/>
</dbReference>
<comment type="similarity">
    <text evidence="1">Belongs to the 'phage' integrase family.</text>
</comment>
<dbReference type="PANTHER" id="PTHR30629">
    <property type="entry name" value="PROPHAGE INTEGRASE"/>
    <property type="match status" value="1"/>
</dbReference>
<accession>A0A2T2X879</accession>
<dbReference type="AlphaFoldDB" id="A0A2T2X879"/>
<evidence type="ECO:0000256" key="4">
    <source>
        <dbReference type="ARBA" id="ARBA00023172"/>
    </source>
</evidence>
<proteinExistence type="inferred from homology"/>
<dbReference type="Gene3D" id="1.10.150.130">
    <property type="match status" value="1"/>
</dbReference>
<protein>
    <recommendedName>
        <fullName evidence="10">Site-specific integrase</fullName>
    </recommendedName>
</protein>
<dbReference type="InterPro" id="IPR002104">
    <property type="entry name" value="Integrase_catalytic"/>
</dbReference>
<reference evidence="8 9" key="1">
    <citation type="journal article" date="2014" name="BMC Genomics">
        <title>Comparison of environmental and isolate Sulfobacillus genomes reveals diverse carbon, sulfur, nitrogen, and hydrogen metabolisms.</title>
        <authorList>
            <person name="Justice N.B."/>
            <person name="Norman A."/>
            <person name="Brown C.T."/>
            <person name="Singh A."/>
            <person name="Thomas B.C."/>
            <person name="Banfield J.F."/>
        </authorList>
    </citation>
    <scope>NUCLEOTIDE SEQUENCE [LARGE SCALE GENOMIC DNA]</scope>
    <source>
        <strain evidence="8">AMDSBA1</strain>
    </source>
</reference>
<feature type="non-terminal residue" evidence="8">
    <location>
        <position position="252"/>
    </location>
</feature>